<dbReference type="GO" id="GO:0005886">
    <property type="term" value="C:plasma membrane"/>
    <property type="evidence" value="ECO:0007669"/>
    <property type="project" value="UniProtKB-SubCell"/>
</dbReference>
<feature type="transmembrane region" description="Helical" evidence="7">
    <location>
        <begin position="97"/>
        <end position="116"/>
    </location>
</feature>
<keyword evidence="6 7" id="KW-0472">Membrane</keyword>
<evidence type="ECO:0000256" key="5">
    <source>
        <dbReference type="ARBA" id="ARBA00022989"/>
    </source>
</evidence>
<dbReference type="Pfam" id="PF01478">
    <property type="entry name" value="Peptidase_A24"/>
    <property type="match status" value="1"/>
</dbReference>
<dbReference type="PANTHER" id="PTHR30487:SF0">
    <property type="entry name" value="PREPILIN LEADER PEPTIDASE_N-METHYLTRANSFERASE-RELATED"/>
    <property type="match status" value="1"/>
</dbReference>
<feature type="transmembrane region" description="Helical" evidence="7">
    <location>
        <begin position="148"/>
        <end position="170"/>
    </location>
</feature>
<dbReference type="Pfam" id="PF06750">
    <property type="entry name" value="A24_N_bact"/>
    <property type="match status" value="1"/>
</dbReference>
<name>A0A1F5FZE0_9BACT</name>
<evidence type="ECO:0000313" key="11">
    <source>
        <dbReference type="Proteomes" id="UP000177069"/>
    </source>
</evidence>
<feature type="transmembrane region" description="Helical" evidence="7">
    <location>
        <begin position="227"/>
        <end position="251"/>
    </location>
</feature>
<feature type="transmembrane region" description="Helical" evidence="7">
    <location>
        <begin position="182"/>
        <end position="215"/>
    </location>
</feature>
<comment type="caution">
    <text evidence="10">The sequence shown here is derived from an EMBL/GenBank/DDBJ whole genome shotgun (WGS) entry which is preliminary data.</text>
</comment>
<evidence type="ECO:0000256" key="7">
    <source>
        <dbReference type="SAM" id="Phobius"/>
    </source>
</evidence>
<reference evidence="10 11" key="1">
    <citation type="journal article" date="2016" name="Nat. Commun.">
        <title>Thousands of microbial genomes shed light on interconnected biogeochemical processes in an aquifer system.</title>
        <authorList>
            <person name="Anantharaman K."/>
            <person name="Brown C.T."/>
            <person name="Hug L.A."/>
            <person name="Sharon I."/>
            <person name="Castelle C.J."/>
            <person name="Probst A.J."/>
            <person name="Thomas B.C."/>
            <person name="Singh A."/>
            <person name="Wilkins M.J."/>
            <person name="Karaoz U."/>
            <person name="Brodie E.L."/>
            <person name="Williams K.H."/>
            <person name="Hubbard S.S."/>
            <person name="Banfield J.F."/>
        </authorList>
    </citation>
    <scope>NUCLEOTIDE SEQUENCE [LARGE SCALE GENOMIC DNA]</scope>
</reference>
<feature type="transmembrane region" description="Helical" evidence="7">
    <location>
        <begin position="70"/>
        <end position="91"/>
    </location>
</feature>
<comment type="similarity">
    <text evidence="2">Belongs to the peptidase A24 family.</text>
</comment>
<evidence type="ECO:0000256" key="1">
    <source>
        <dbReference type="ARBA" id="ARBA00004651"/>
    </source>
</evidence>
<organism evidence="10 11">
    <name type="scientific">Candidatus Curtissbacteria bacterium RIFCSPHIGHO2_01_FULL_41_13</name>
    <dbReference type="NCBI Taxonomy" id="1797745"/>
    <lineage>
        <taxon>Bacteria</taxon>
        <taxon>Candidatus Curtissiibacteriota</taxon>
    </lineage>
</organism>
<evidence type="ECO:0000256" key="3">
    <source>
        <dbReference type="ARBA" id="ARBA00022475"/>
    </source>
</evidence>
<dbReference type="Proteomes" id="UP000177069">
    <property type="component" value="Unassembled WGS sequence"/>
</dbReference>
<accession>A0A1F5FZE0</accession>
<dbReference type="InterPro" id="IPR050882">
    <property type="entry name" value="Prepilin_peptidase/N-MTase"/>
</dbReference>
<gene>
    <name evidence="10" type="ORF">A2696_02855</name>
</gene>
<evidence type="ECO:0000256" key="2">
    <source>
        <dbReference type="ARBA" id="ARBA00005801"/>
    </source>
</evidence>
<dbReference type="PANTHER" id="PTHR30487">
    <property type="entry name" value="TYPE 4 PREPILIN-LIKE PROTEINS LEADER PEPTIDE-PROCESSING ENZYME"/>
    <property type="match status" value="1"/>
</dbReference>
<feature type="domain" description="Prepilin type IV endopeptidase peptidase" evidence="8">
    <location>
        <begin position="105"/>
        <end position="210"/>
    </location>
</feature>
<dbReference type="GO" id="GO:0004190">
    <property type="term" value="F:aspartic-type endopeptidase activity"/>
    <property type="evidence" value="ECO:0007669"/>
    <property type="project" value="InterPro"/>
</dbReference>
<evidence type="ECO:0000259" key="8">
    <source>
        <dbReference type="Pfam" id="PF01478"/>
    </source>
</evidence>
<sequence length="254" mass="28381">MLAGFIVGSAIGSFLNVVIDRSIRRENILAINRSYCDHCKATLRTFDLIPILSFILLSARCRYCKKPLSWQYPIVELSTGLLFSLTLWILISSATFSLGLVLYYLFLVSAMIVVFVIDLKFSLIPTTLVFACSFVSLFYNYFSLPSNLFVEHVFAGFFASLFFLMIVLVTFGRGMGQGDISLAFLIGITLGIKATILAVFLAFLGGALISVLLIALGRKRFGQTVPFAPFLVFGFLISLFWATPIINWYLLMLY</sequence>
<keyword evidence="4 7" id="KW-0812">Transmembrane</keyword>
<dbReference type="Gene3D" id="1.20.120.1220">
    <property type="match status" value="1"/>
</dbReference>
<feature type="domain" description="Prepilin peptidase A24 N-terminal" evidence="9">
    <location>
        <begin position="6"/>
        <end position="88"/>
    </location>
</feature>
<dbReference type="GO" id="GO:0006465">
    <property type="term" value="P:signal peptide processing"/>
    <property type="evidence" value="ECO:0007669"/>
    <property type="project" value="TreeGrafter"/>
</dbReference>
<dbReference type="AlphaFoldDB" id="A0A1F5FZE0"/>
<evidence type="ECO:0008006" key="12">
    <source>
        <dbReference type="Google" id="ProtNLM"/>
    </source>
</evidence>
<dbReference type="InterPro" id="IPR010627">
    <property type="entry name" value="Prepilin_pept_A24_N"/>
</dbReference>
<proteinExistence type="inferred from homology"/>
<keyword evidence="3" id="KW-1003">Cell membrane</keyword>
<protein>
    <recommendedName>
        <fullName evidence="12">Prepilin peptidase</fullName>
    </recommendedName>
</protein>
<evidence type="ECO:0000259" key="9">
    <source>
        <dbReference type="Pfam" id="PF06750"/>
    </source>
</evidence>
<comment type="subcellular location">
    <subcellularLocation>
        <location evidence="1">Cell membrane</location>
        <topology evidence="1">Multi-pass membrane protein</topology>
    </subcellularLocation>
</comment>
<evidence type="ECO:0000313" key="10">
    <source>
        <dbReference type="EMBL" id="OGD84981.1"/>
    </source>
</evidence>
<evidence type="ECO:0000256" key="6">
    <source>
        <dbReference type="ARBA" id="ARBA00023136"/>
    </source>
</evidence>
<dbReference type="EMBL" id="MFBA01000043">
    <property type="protein sequence ID" value="OGD84981.1"/>
    <property type="molecule type" value="Genomic_DNA"/>
</dbReference>
<feature type="transmembrane region" description="Helical" evidence="7">
    <location>
        <begin position="123"/>
        <end position="142"/>
    </location>
</feature>
<keyword evidence="5 7" id="KW-1133">Transmembrane helix</keyword>
<dbReference type="InterPro" id="IPR000045">
    <property type="entry name" value="Prepilin_IV_endopep_pep"/>
</dbReference>
<evidence type="ECO:0000256" key="4">
    <source>
        <dbReference type="ARBA" id="ARBA00022692"/>
    </source>
</evidence>